<gene>
    <name evidence="2" type="ORF">R1sor_016589</name>
</gene>
<name>A0ABD3HIY9_9MARC</name>
<accession>A0ABD3HIY9</accession>
<feature type="compositionally biased region" description="Basic and acidic residues" evidence="1">
    <location>
        <begin position="31"/>
        <end position="40"/>
    </location>
</feature>
<sequence>MEKIGGGASTDKHESNNGATGRHRRVPKVARSPEPREHQVGRKLQLVMGKWNRRMEGLAAIHKRKGMENAGVIRSVRLLRAEIESVGHLFCSCREAKENWIRLRQLAFYQNSLFRIKNTLLETIDETLRCRNQGSALVFLAVTTMQARWRDRNNLLFKVRWTQTPLSVVLSQARYEVEASFSDKSNKQKWEAGLKALQEINKLISGEETRLRPTRQAADEEDLSGHFLTIRLE</sequence>
<evidence type="ECO:0000313" key="2">
    <source>
        <dbReference type="EMBL" id="KAL3690280.1"/>
    </source>
</evidence>
<dbReference type="AlphaFoldDB" id="A0ABD3HIY9"/>
<evidence type="ECO:0000313" key="3">
    <source>
        <dbReference type="Proteomes" id="UP001633002"/>
    </source>
</evidence>
<keyword evidence="3" id="KW-1185">Reference proteome</keyword>
<feature type="region of interest" description="Disordered" evidence="1">
    <location>
        <begin position="1"/>
        <end position="42"/>
    </location>
</feature>
<protein>
    <submittedName>
        <fullName evidence="2">Uncharacterized protein</fullName>
    </submittedName>
</protein>
<dbReference type="EMBL" id="JBJQOH010000004">
    <property type="protein sequence ID" value="KAL3690280.1"/>
    <property type="molecule type" value="Genomic_DNA"/>
</dbReference>
<proteinExistence type="predicted"/>
<comment type="caution">
    <text evidence="2">The sequence shown here is derived from an EMBL/GenBank/DDBJ whole genome shotgun (WGS) entry which is preliminary data.</text>
</comment>
<evidence type="ECO:0000256" key="1">
    <source>
        <dbReference type="SAM" id="MobiDB-lite"/>
    </source>
</evidence>
<dbReference type="Proteomes" id="UP001633002">
    <property type="component" value="Unassembled WGS sequence"/>
</dbReference>
<organism evidence="2 3">
    <name type="scientific">Riccia sorocarpa</name>
    <dbReference type="NCBI Taxonomy" id="122646"/>
    <lineage>
        <taxon>Eukaryota</taxon>
        <taxon>Viridiplantae</taxon>
        <taxon>Streptophyta</taxon>
        <taxon>Embryophyta</taxon>
        <taxon>Marchantiophyta</taxon>
        <taxon>Marchantiopsida</taxon>
        <taxon>Marchantiidae</taxon>
        <taxon>Marchantiales</taxon>
        <taxon>Ricciaceae</taxon>
        <taxon>Riccia</taxon>
    </lineage>
</organism>
<reference evidence="2 3" key="1">
    <citation type="submission" date="2024-09" db="EMBL/GenBank/DDBJ databases">
        <title>Chromosome-scale assembly of Riccia sorocarpa.</title>
        <authorList>
            <person name="Paukszto L."/>
        </authorList>
    </citation>
    <scope>NUCLEOTIDE SEQUENCE [LARGE SCALE GENOMIC DNA]</scope>
    <source>
        <strain evidence="2">LP-2024</strain>
        <tissue evidence="2">Aerial parts of the thallus</tissue>
    </source>
</reference>